<dbReference type="EMBL" id="CAJNJA010041654">
    <property type="protein sequence ID" value="CAE7776750.1"/>
    <property type="molecule type" value="Genomic_DNA"/>
</dbReference>
<evidence type="ECO:0000313" key="4">
    <source>
        <dbReference type="EMBL" id="CAE7776750.1"/>
    </source>
</evidence>
<dbReference type="AlphaFoldDB" id="A0A812YM04"/>
<dbReference type="GO" id="GO:0003723">
    <property type="term" value="F:RNA binding"/>
    <property type="evidence" value="ECO:0007669"/>
    <property type="project" value="UniProtKB-UniRule"/>
</dbReference>
<evidence type="ECO:0000256" key="2">
    <source>
        <dbReference type="SAM" id="MobiDB-lite"/>
    </source>
</evidence>
<reference evidence="4" key="1">
    <citation type="submission" date="2021-02" db="EMBL/GenBank/DDBJ databases">
        <authorList>
            <person name="Dougan E. K."/>
            <person name="Rhodes N."/>
            <person name="Thang M."/>
            <person name="Chan C."/>
        </authorList>
    </citation>
    <scope>NUCLEOTIDE SEQUENCE</scope>
</reference>
<dbReference type="Proteomes" id="UP000601435">
    <property type="component" value="Unassembled WGS sequence"/>
</dbReference>
<proteinExistence type="predicted"/>
<keyword evidence="5" id="KW-1185">Reference proteome</keyword>
<dbReference type="Gene3D" id="3.30.1370.10">
    <property type="entry name" value="K Homology domain, type 1"/>
    <property type="match status" value="1"/>
</dbReference>
<evidence type="ECO:0000256" key="1">
    <source>
        <dbReference type="PROSITE-ProRule" id="PRU00117"/>
    </source>
</evidence>
<dbReference type="PROSITE" id="PS50084">
    <property type="entry name" value="KH_TYPE_1"/>
    <property type="match status" value="1"/>
</dbReference>
<gene>
    <name evidence="4" type="ORF">SNEC2469_LOCUS22737</name>
</gene>
<organism evidence="4 5">
    <name type="scientific">Symbiodinium necroappetens</name>
    <dbReference type="NCBI Taxonomy" id="1628268"/>
    <lineage>
        <taxon>Eukaryota</taxon>
        <taxon>Sar</taxon>
        <taxon>Alveolata</taxon>
        <taxon>Dinophyceae</taxon>
        <taxon>Suessiales</taxon>
        <taxon>Symbiodiniaceae</taxon>
        <taxon>Symbiodinium</taxon>
    </lineage>
</organism>
<feature type="non-terminal residue" evidence="4">
    <location>
        <position position="96"/>
    </location>
</feature>
<feature type="domain" description="K Homology" evidence="3">
    <location>
        <begin position="5"/>
        <end position="60"/>
    </location>
</feature>
<dbReference type="InterPro" id="IPR036612">
    <property type="entry name" value="KH_dom_type_1_sf"/>
</dbReference>
<dbReference type="SUPFAM" id="SSF54791">
    <property type="entry name" value="Eukaryotic type KH-domain (KH-domain type I)"/>
    <property type="match status" value="1"/>
</dbReference>
<comment type="caution">
    <text evidence="4">The sequence shown here is derived from an EMBL/GenBank/DDBJ whole genome shotgun (WGS) entry which is preliminary data.</text>
</comment>
<evidence type="ECO:0000259" key="3">
    <source>
        <dbReference type="Pfam" id="PF00013"/>
    </source>
</evidence>
<dbReference type="InterPro" id="IPR004088">
    <property type="entry name" value="KH_dom_type_1"/>
</dbReference>
<feature type="region of interest" description="Disordered" evidence="2">
    <location>
        <begin position="72"/>
        <end position="96"/>
    </location>
</feature>
<accession>A0A812YM04</accession>
<dbReference type="Pfam" id="PF00013">
    <property type="entry name" value="KH_1"/>
    <property type="match status" value="1"/>
</dbReference>
<protein>
    <recommendedName>
        <fullName evidence="3">K Homology domain-containing protein</fullName>
    </recommendedName>
</protein>
<keyword evidence="1" id="KW-0694">RNA-binding</keyword>
<evidence type="ECO:0000313" key="5">
    <source>
        <dbReference type="Proteomes" id="UP000601435"/>
    </source>
</evidence>
<sequence>MPFTSCGLIIGKSGAMQKAIAERTGVTVKVTPQGKNVVPNERIATLQGALMAVNAAATQVFRLIQGDTSLGTHMETPAESANYGNFHPQGLHPQAQ</sequence>
<dbReference type="OrthoDB" id="441329at2759"/>
<name>A0A812YM04_9DINO</name>